<evidence type="ECO:0000256" key="1">
    <source>
        <dbReference type="SAM" id="MobiDB-lite"/>
    </source>
</evidence>
<evidence type="ECO:0000313" key="3">
    <source>
        <dbReference type="Proteomes" id="UP000069940"/>
    </source>
</evidence>
<dbReference type="EnsemblMetazoa" id="AALFPA23_009013.R12341">
    <property type="protein sequence ID" value="AALFPA23_009013.P12341"/>
    <property type="gene ID" value="AALFPA23_009013"/>
</dbReference>
<keyword evidence="3" id="KW-1185">Reference proteome</keyword>
<dbReference type="RefSeq" id="XP_062713610.1">
    <property type="nucleotide sequence ID" value="XM_062857626.1"/>
</dbReference>
<dbReference type="Proteomes" id="UP000069940">
    <property type="component" value="Unassembled WGS sequence"/>
</dbReference>
<reference evidence="2" key="2">
    <citation type="submission" date="2025-05" db="UniProtKB">
        <authorList>
            <consortium name="EnsemblMetazoa"/>
        </authorList>
    </citation>
    <scope>IDENTIFICATION</scope>
    <source>
        <strain evidence="2">Foshan</strain>
    </source>
</reference>
<reference evidence="3" key="1">
    <citation type="journal article" date="2015" name="Proc. Natl. Acad. Sci. U.S.A.">
        <title>Genome sequence of the Asian Tiger mosquito, Aedes albopictus, reveals insights into its biology, genetics, and evolution.</title>
        <authorList>
            <person name="Chen X.G."/>
            <person name="Jiang X."/>
            <person name="Gu J."/>
            <person name="Xu M."/>
            <person name="Wu Y."/>
            <person name="Deng Y."/>
            <person name="Zhang C."/>
            <person name="Bonizzoni M."/>
            <person name="Dermauw W."/>
            <person name="Vontas J."/>
            <person name="Armbruster P."/>
            <person name="Huang X."/>
            <person name="Yang Y."/>
            <person name="Zhang H."/>
            <person name="He W."/>
            <person name="Peng H."/>
            <person name="Liu Y."/>
            <person name="Wu K."/>
            <person name="Chen J."/>
            <person name="Lirakis M."/>
            <person name="Topalis P."/>
            <person name="Van Leeuwen T."/>
            <person name="Hall A.B."/>
            <person name="Jiang X."/>
            <person name="Thorpe C."/>
            <person name="Mueller R.L."/>
            <person name="Sun C."/>
            <person name="Waterhouse R.M."/>
            <person name="Yan G."/>
            <person name="Tu Z.J."/>
            <person name="Fang X."/>
            <person name="James A.A."/>
        </authorList>
    </citation>
    <scope>NUCLEOTIDE SEQUENCE [LARGE SCALE GENOMIC DNA]</scope>
    <source>
        <strain evidence="3">Foshan</strain>
    </source>
</reference>
<dbReference type="GeneID" id="109429331"/>
<organism evidence="2 3">
    <name type="scientific">Aedes albopictus</name>
    <name type="common">Asian tiger mosquito</name>
    <name type="synonym">Stegomyia albopicta</name>
    <dbReference type="NCBI Taxonomy" id="7160"/>
    <lineage>
        <taxon>Eukaryota</taxon>
        <taxon>Metazoa</taxon>
        <taxon>Ecdysozoa</taxon>
        <taxon>Arthropoda</taxon>
        <taxon>Hexapoda</taxon>
        <taxon>Insecta</taxon>
        <taxon>Pterygota</taxon>
        <taxon>Neoptera</taxon>
        <taxon>Endopterygota</taxon>
        <taxon>Diptera</taxon>
        <taxon>Nematocera</taxon>
        <taxon>Culicoidea</taxon>
        <taxon>Culicidae</taxon>
        <taxon>Culicinae</taxon>
        <taxon>Aedini</taxon>
        <taxon>Aedes</taxon>
        <taxon>Stegomyia</taxon>
    </lineage>
</organism>
<sequence length="263" mass="29322">MAILDEVGLTAREASPEVPKRILSSASGLCLQPIPQWESTIYRRYHGRKHLTGSKTKVGTLVPNNTWNITLIREIFSRFQRRGGKHIRPNLQHRSPTPKGKGLPREGFFHTGFSVLRSKVVKLGGHGCSTHLVNPSSICAACRHCPTFHHLSGADAEPTTGLDNTCRYGVRSVPESRTTIVRGRVTIAYSSVPEVRQVRKKCTRIIPNESLKWQTNTATFTYGTCSRPEARRAAIRYKSPTSLGEGRPRCMWVQMMSGVKTVC</sequence>
<protein>
    <submittedName>
        <fullName evidence="2">Uncharacterized protein</fullName>
    </submittedName>
</protein>
<proteinExistence type="predicted"/>
<feature type="region of interest" description="Disordered" evidence="1">
    <location>
        <begin position="85"/>
        <end position="105"/>
    </location>
</feature>
<evidence type="ECO:0000313" key="2">
    <source>
        <dbReference type="EnsemblMetazoa" id="AALFPA23_009013.P12341"/>
    </source>
</evidence>
<accession>A0ABM1YGU7</accession>
<name>A0ABM1YGU7_AEDAL</name>